<dbReference type="PANTHER" id="PTHR10579">
    <property type="entry name" value="CALCIUM-ACTIVATED CHLORIDE CHANNEL REGULATOR"/>
    <property type="match status" value="1"/>
</dbReference>
<evidence type="ECO:0000256" key="1">
    <source>
        <dbReference type="SAM" id="MobiDB-lite"/>
    </source>
</evidence>
<dbReference type="KEGG" id="hoh:Hoch_6385"/>
<evidence type="ECO:0000259" key="3">
    <source>
        <dbReference type="PROSITE" id="PS50234"/>
    </source>
</evidence>
<dbReference type="EMBL" id="CP001804">
    <property type="protein sequence ID" value="ACY18854.1"/>
    <property type="molecule type" value="Genomic_DNA"/>
</dbReference>
<dbReference type="InterPro" id="IPR051266">
    <property type="entry name" value="CLCR"/>
</dbReference>
<dbReference type="STRING" id="502025.Hoch_6385"/>
<dbReference type="Gene3D" id="3.40.50.410">
    <property type="entry name" value="von Willebrand factor, type A domain"/>
    <property type="match status" value="1"/>
</dbReference>
<feature type="chain" id="PRO_5003010465" evidence="2">
    <location>
        <begin position="27"/>
        <end position="523"/>
    </location>
</feature>
<dbReference type="InterPro" id="IPR036465">
    <property type="entry name" value="vWFA_dom_sf"/>
</dbReference>
<dbReference type="SUPFAM" id="SSF53300">
    <property type="entry name" value="vWA-like"/>
    <property type="match status" value="1"/>
</dbReference>
<keyword evidence="2" id="KW-0732">Signal</keyword>
<evidence type="ECO:0000313" key="4">
    <source>
        <dbReference type="EMBL" id="ACY18854.1"/>
    </source>
</evidence>
<feature type="region of interest" description="Disordered" evidence="1">
    <location>
        <begin position="374"/>
        <end position="396"/>
    </location>
</feature>
<dbReference type="InterPro" id="IPR002035">
    <property type="entry name" value="VWF_A"/>
</dbReference>
<dbReference type="PROSITE" id="PS50234">
    <property type="entry name" value="VWFA"/>
    <property type="match status" value="1"/>
</dbReference>
<dbReference type="Pfam" id="PF00092">
    <property type="entry name" value="VWA"/>
    <property type="match status" value="1"/>
</dbReference>
<feature type="domain" description="VWFA" evidence="3">
    <location>
        <begin position="135"/>
        <end position="323"/>
    </location>
</feature>
<evidence type="ECO:0000313" key="5">
    <source>
        <dbReference type="Proteomes" id="UP000001880"/>
    </source>
</evidence>
<proteinExistence type="predicted"/>
<name>D0LP28_HALO1</name>
<organism evidence="4 5">
    <name type="scientific">Haliangium ochraceum (strain DSM 14365 / JCM 11303 / SMP-2)</name>
    <dbReference type="NCBI Taxonomy" id="502025"/>
    <lineage>
        <taxon>Bacteria</taxon>
        <taxon>Pseudomonadati</taxon>
        <taxon>Myxococcota</taxon>
        <taxon>Polyangia</taxon>
        <taxon>Haliangiales</taxon>
        <taxon>Kofleriaceae</taxon>
        <taxon>Haliangium</taxon>
    </lineage>
</organism>
<gene>
    <name evidence="4" type="ordered locus">Hoch_6385</name>
</gene>
<protein>
    <submittedName>
        <fullName evidence="4">von Willebrand factor type A</fullName>
    </submittedName>
</protein>
<accession>D0LP28</accession>
<dbReference type="AlphaFoldDB" id="D0LP28"/>
<reference evidence="4 5" key="1">
    <citation type="journal article" date="2010" name="Stand. Genomic Sci.">
        <title>Complete genome sequence of Haliangium ochraceum type strain (SMP-2).</title>
        <authorList>
            <consortium name="US DOE Joint Genome Institute (JGI-PGF)"/>
            <person name="Ivanova N."/>
            <person name="Daum C."/>
            <person name="Lang E."/>
            <person name="Abt B."/>
            <person name="Kopitz M."/>
            <person name="Saunders E."/>
            <person name="Lapidus A."/>
            <person name="Lucas S."/>
            <person name="Glavina Del Rio T."/>
            <person name="Nolan M."/>
            <person name="Tice H."/>
            <person name="Copeland A."/>
            <person name="Cheng J.F."/>
            <person name="Chen F."/>
            <person name="Bruce D."/>
            <person name="Goodwin L."/>
            <person name="Pitluck S."/>
            <person name="Mavromatis K."/>
            <person name="Pati A."/>
            <person name="Mikhailova N."/>
            <person name="Chen A."/>
            <person name="Palaniappan K."/>
            <person name="Land M."/>
            <person name="Hauser L."/>
            <person name="Chang Y.J."/>
            <person name="Jeffries C.D."/>
            <person name="Detter J.C."/>
            <person name="Brettin T."/>
            <person name="Rohde M."/>
            <person name="Goker M."/>
            <person name="Bristow J."/>
            <person name="Markowitz V."/>
            <person name="Eisen J.A."/>
            <person name="Hugenholtz P."/>
            <person name="Kyrpides N.C."/>
            <person name="Klenk H.P."/>
        </authorList>
    </citation>
    <scope>NUCLEOTIDE SEQUENCE [LARGE SCALE GENOMIC DNA]</scope>
    <source>
        <strain evidence="5">DSM 14365 / CIP 107738 / JCM 11303 / AJ 13395 / SMP-2</strain>
    </source>
</reference>
<dbReference type="OrthoDB" id="9784383at2"/>
<dbReference type="SMART" id="SM00327">
    <property type="entry name" value="VWA"/>
    <property type="match status" value="1"/>
</dbReference>
<feature type="signal peptide" evidence="2">
    <location>
        <begin position="1"/>
        <end position="26"/>
    </location>
</feature>
<dbReference type="Proteomes" id="UP000001880">
    <property type="component" value="Chromosome"/>
</dbReference>
<keyword evidence="5" id="KW-1185">Reference proteome</keyword>
<evidence type="ECO:0000256" key="2">
    <source>
        <dbReference type="SAM" id="SignalP"/>
    </source>
</evidence>
<dbReference type="eggNOG" id="COG2304">
    <property type="taxonomic scope" value="Bacteria"/>
</dbReference>
<dbReference type="PANTHER" id="PTHR10579:SF43">
    <property type="entry name" value="ZINC FINGER (C3HC4-TYPE RING FINGER) FAMILY PROTEIN"/>
    <property type="match status" value="1"/>
</dbReference>
<dbReference type="HOGENOM" id="CLU_520506_0_0_7"/>
<dbReference type="RefSeq" id="WP_012831446.1">
    <property type="nucleotide sequence ID" value="NC_013440.1"/>
</dbReference>
<feature type="compositionally biased region" description="Acidic residues" evidence="1">
    <location>
        <begin position="379"/>
        <end position="396"/>
    </location>
</feature>
<sequence>MNLHTQPRTSLTRFGIAALLCAAATATTGCGVSSSTDFAGAPGAEFGATQGGTQDMQFARDLIAEGRVPPAEAFLVEAMFSEHDLPVAGDACDSMLCLRSSLAVAPALDGTPTGWLQVGMSSTIDPATFERPSLTIVATVDVSGSMGWGYADDQVSAGSLTRNLLGALVDQLGPEDRIAIVTYGSRVDTALTLRSAGQKDEIHTAIDKLSEAGSTNMEAGLQRAYAIASEAAADGETDSTRIMLFTDVQPNVGATGASQFEAMASEGADSGVGLTVFGLGLGLGQELMTAMSHLRGGNAFSLTRHESVGELIEDDWPWLASPIAYDLEVALAAPEGLSIRESYGFPEGSEESAGFEVSTVFLSKRKGALLISLQPGDAASEEDGTEGDGADAGEGEDAASALDSFAVSGLLRYTTPAGEPVENTLSASYAGEALDARGHYYQQTATGKTVALALLVSGMHEAAELYENQPEQAVAHLEAVYQRFAADAESLGDAALEREQDLAGDLLELMKSGAEQGSLYGYY</sequence>